<dbReference type="AlphaFoldDB" id="A0ABD3GAK9"/>
<keyword evidence="2" id="KW-0472">Membrane</keyword>
<evidence type="ECO:0000313" key="3">
    <source>
        <dbReference type="EMBL" id="KAL3675217.1"/>
    </source>
</evidence>
<evidence type="ECO:0000256" key="1">
    <source>
        <dbReference type="SAM" id="MobiDB-lite"/>
    </source>
</evidence>
<keyword evidence="4" id="KW-1185">Reference proteome</keyword>
<organism evidence="3 4">
    <name type="scientific">Riccia sorocarpa</name>
    <dbReference type="NCBI Taxonomy" id="122646"/>
    <lineage>
        <taxon>Eukaryota</taxon>
        <taxon>Viridiplantae</taxon>
        <taxon>Streptophyta</taxon>
        <taxon>Embryophyta</taxon>
        <taxon>Marchantiophyta</taxon>
        <taxon>Marchantiopsida</taxon>
        <taxon>Marchantiidae</taxon>
        <taxon>Marchantiales</taxon>
        <taxon>Ricciaceae</taxon>
        <taxon>Riccia</taxon>
    </lineage>
</organism>
<name>A0ABD3GAK9_9MARC</name>
<reference evidence="3 4" key="1">
    <citation type="submission" date="2024-09" db="EMBL/GenBank/DDBJ databases">
        <title>Chromosome-scale assembly of Riccia sorocarpa.</title>
        <authorList>
            <person name="Paukszto L."/>
        </authorList>
    </citation>
    <scope>NUCLEOTIDE SEQUENCE [LARGE SCALE GENOMIC DNA]</scope>
    <source>
        <strain evidence="3">LP-2024</strain>
        <tissue evidence="3">Aerial parts of the thallus</tissue>
    </source>
</reference>
<protein>
    <submittedName>
        <fullName evidence="3">Uncharacterized protein</fullName>
    </submittedName>
</protein>
<evidence type="ECO:0000313" key="4">
    <source>
        <dbReference type="Proteomes" id="UP001633002"/>
    </source>
</evidence>
<evidence type="ECO:0000256" key="2">
    <source>
        <dbReference type="SAM" id="Phobius"/>
    </source>
</evidence>
<keyword evidence="2" id="KW-0812">Transmembrane</keyword>
<proteinExistence type="predicted"/>
<feature type="region of interest" description="Disordered" evidence="1">
    <location>
        <begin position="1"/>
        <end position="29"/>
    </location>
</feature>
<sequence>MEAFEVVITSGDGHGDSENPTSEKSENTSGISKSLIMVIAVCATFYLITDYASIAARLCHKMYEFGGNITGQIDMRTP</sequence>
<gene>
    <name evidence="3" type="ORF">R1sor_025165</name>
</gene>
<feature type="compositionally biased region" description="Basic and acidic residues" evidence="1">
    <location>
        <begin position="13"/>
        <end position="26"/>
    </location>
</feature>
<feature type="transmembrane region" description="Helical" evidence="2">
    <location>
        <begin position="35"/>
        <end position="54"/>
    </location>
</feature>
<dbReference type="EMBL" id="JBJQOH010000008">
    <property type="protein sequence ID" value="KAL3675217.1"/>
    <property type="molecule type" value="Genomic_DNA"/>
</dbReference>
<accession>A0ABD3GAK9</accession>
<dbReference type="Proteomes" id="UP001633002">
    <property type="component" value="Unassembled WGS sequence"/>
</dbReference>
<keyword evidence="2" id="KW-1133">Transmembrane helix</keyword>
<comment type="caution">
    <text evidence="3">The sequence shown here is derived from an EMBL/GenBank/DDBJ whole genome shotgun (WGS) entry which is preliminary data.</text>
</comment>